<reference evidence="4 5" key="1">
    <citation type="submission" date="2013-08" db="EMBL/GenBank/DDBJ databases">
        <authorList>
            <person name="Weinstock G."/>
            <person name="Sodergren E."/>
            <person name="Wylie T."/>
            <person name="Fulton L."/>
            <person name="Fulton R."/>
            <person name="Fronick C."/>
            <person name="O'Laughlin M."/>
            <person name="Godfrey J."/>
            <person name="Miner T."/>
            <person name="Herter B."/>
            <person name="Appelbaum E."/>
            <person name="Cordes M."/>
            <person name="Lek S."/>
            <person name="Wollam A."/>
            <person name="Pepin K.H."/>
            <person name="Palsikar V.B."/>
            <person name="Mitreva M."/>
            <person name="Wilson R.K."/>
        </authorList>
    </citation>
    <scope>NUCLEOTIDE SEQUENCE [LARGE SCALE GENOMIC DNA]</scope>
    <source>
        <strain evidence="4 5">ATCC BAA-474</strain>
    </source>
</reference>
<dbReference type="SUPFAM" id="SSF47240">
    <property type="entry name" value="Ferritin-like"/>
    <property type="match status" value="1"/>
</dbReference>
<dbReference type="eggNOG" id="COG0783">
    <property type="taxonomic scope" value="Bacteria"/>
</dbReference>
<evidence type="ECO:0000313" key="5">
    <source>
        <dbReference type="Proteomes" id="UP000017081"/>
    </source>
</evidence>
<dbReference type="EMBL" id="AXZF01000140">
    <property type="protein sequence ID" value="ERT66682.1"/>
    <property type="molecule type" value="Genomic_DNA"/>
</dbReference>
<evidence type="ECO:0000256" key="2">
    <source>
        <dbReference type="RuleBase" id="RU003875"/>
    </source>
</evidence>
<dbReference type="Gene3D" id="1.20.1260.10">
    <property type="match status" value="1"/>
</dbReference>
<feature type="domain" description="Ferritin/DPS" evidence="3">
    <location>
        <begin position="10"/>
        <end position="146"/>
    </location>
</feature>
<dbReference type="Proteomes" id="UP000017081">
    <property type="component" value="Unassembled WGS sequence"/>
</dbReference>
<evidence type="ECO:0000313" key="4">
    <source>
        <dbReference type="EMBL" id="ERT66682.1"/>
    </source>
</evidence>
<dbReference type="InterPro" id="IPR009078">
    <property type="entry name" value="Ferritin-like_SF"/>
</dbReference>
<dbReference type="RefSeq" id="WP_023052111.1">
    <property type="nucleotide sequence ID" value="NZ_CP173065.2"/>
</dbReference>
<dbReference type="PANTHER" id="PTHR42932">
    <property type="entry name" value="GENERAL STRESS PROTEIN 20U"/>
    <property type="match status" value="1"/>
</dbReference>
<evidence type="ECO:0000256" key="1">
    <source>
        <dbReference type="ARBA" id="ARBA00009497"/>
    </source>
</evidence>
<dbReference type="GO" id="GO:0016722">
    <property type="term" value="F:oxidoreductase activity, acting on metal ions"/>
    <property type="evidence" value="ECO:0007669"/>
    <property type="project" value="InterPro"/>
</dbReference>
<name>U7V4S4_9FUSO</name>
<organism evidence="4 5">
    <name type="scientific">Cetobacterium somerae ATCC BAA-474</name>
    <dbReference type="NCBI Taxonomy" id="1319815"/>
    <lineage>
        <taxon>Bacteria</taxon>
        <taxon>Fusobacteriati</taxon>
        <taxon>Fusobacteriota</taxon>
        <taxon>Fusobacteriia</taxon>
        <taxon>Fusobacteriales</taxon>
        <taxon>Fusobacteriaceae</taxon>
        <taxon>Cetobacterium</taxon>
    </lineage>
</organism>
<proteinExistence type="inferred from homology"/>
<dbReference type="PANTHER" id="PTHR42932:SF1">
    <property type="entry name" value="GENERAL STRESS PROTEIN 20U"/>
    <property type="match status" value="1"/>
</dbReference>
<dbReference type="InterPro" id="IPR002177">
    <property type="entry name" value="DPS_DNA-bd"/>
</dbReference>
<protein>
    <submittedName>
        <fullName evidence="4">Putative DNA protection during starvation protein 2</fullName>
    </submittedName>
</protein>
<dbReference type="InterPro" id="IPR008331">
    <property type="entry name" value="Ferritin_DPS_dom"/>
</dbReference>
<dbReference type="PIRSF" id="PIRSF005900">
    <property type="entry name" value="Dps"/>
    <property type="match status" value="1"/>
</dbReference>
<comment type="similarity">
    <text evidence="1 2">Belongs to the Dps family.</text>
</comment>
<dbReference type="PROSITE" id="PS00819">
    <property type="entry name" value="DPS_2"/>
    <property type="match status" value="1"/>
</dbReference>
<accession>U7V4S4</accession>
<dbReference type="InterPro" id="IPR023188">
    <property type="entry name" value="DPS_DNA-bd_CS"/>
</dbReference>
<dbReference type="HOGENOM" id="CLU_098183_2_2_0"/>
<dbReference type="InterPro" id="IPR012347">
    <property type="entry name" value="Ferritin-like"/>
</dbReference>
<comment type="caution">
    <text evidence="4">The sequence shown here is derived from an EMBL/GenBank/DDBJ whole genome shotgun (WGS) entry which is preliminary data.</text>
</comment>
<dbReference type="STRING" id="1319815.HMPREF0202_02582"/>
<dbReference type="Pfam" id="PF00210">
    <property type="entry name" value="Ferritin"/>
    <property type="match status" value="1"/>
</dbReference>
<gene>
    <name evidence="4" type="ORF">HMPREF0202_02582</name>
</gene>
<sequence>MENKDLVFQMNKFVGDLHVFKTKVHNFHWNLTGEHFFVIHPMLDGIMGEIDAQIDSVAERILMIGHRPFGSLEIYLKHTVLAEAETKAYPAKEAVKLMLEDFKLLLAEANIIMGIAEKEDDQETLTLVTDIAALYQKHIWMFGAWLA</sequence>
<evidence type="ECO:0000259" key="3">
    <source>
        <dbReference type="Pfam" id="PF00210"/>
    </source>
</evidence>
<dbReference type="CDD" id="cd01043">
    <property type="entry name" value="DPS"/>
    <property type="match status" value="1"/>
</dbReference>
<dbReference type="GO" id="GO:0008199">
    <property type="term" value="F:ferric iron binding"/>
    <property type="evidence" value="ECO:0007669"/>
    <property type="project" value="InterPro"/>
</dbReference>
<dbReference type="AlphaFoldDB" id="U7V4S4"/>
<dbReference type="PRINTS" id="PR01346">
    <property type="entry name" value="HELNAPAPROT"/>
</dbReference>
<keyword evidence="5" id="KW-1185">Reference proteome</keyword>